<dbReference type="InterPro" id="IPR002885">
    <property type="entry name" value="PPR_rpt"/>
</dbReference>
<dbReference type="Gene3D" id="1.25.40.10">
    <property type="entry name" value="Tetratricopeptide repeat domain"/>
    <property type="match status" value="6"/>
</dbReference>
<evidence type="ECO:0000313" key="4">
    <source>
        <dbReference type="Proteomes" id="UP000825935"/>
    </source>
</evidence>
<dbReference type="PANTHER" id="PTHR24015:SF548">
    <property type="entry name" value="OS08G0340900 PROTEIN"/>
    <property type="match status" value="1"/>
</dbReference>
<feature type="repeat" description="PPR" evidence="2">
    <location>
        <begin position="136"/>
        <end position="170"/>
    </location>
</feature>
<protein>
    <recommendedName>
        <fullName evidence="5">Pentatricopeptide repeat-containing protein</fullName>
    </recommendedName>
</protein>
<gene>
    <name evidence="3" type="ORF">KP509_18G023200</name>
</gene>
<dbReference type="AlphaFoldDB" id="A0A8T2SN84"/>
<feature type="repeat" description="PPR" evidence="2">
    <location>
        <begin position="203"/>
        <end position="237"/>
    </location>
</feature>
<evidence type="ECO:0008006" key="5">
    <source>
        <dbReference type="Google" id="ProtNLM"/>
    </source>
</evidence>
<keyword evidence="1" id="KW-0677">Repeat</keyword>
<dbReference type="FunFam" id="1.25.40.10:FF:000090">
    <property type="entry name" value="Pentatricopeptide repeat-containing protein, chloroplastic"/>
    <property type="match status" value="1"/>
</dbReference>
<dbReference type="InterPro" id="IPR046960">
    <property type="entry name" value="PPR_At4g14850-like_plant"/>
</dbReference>
<sequence>MQALWTDNYFRPLWACELGDGKIFLEDSKNHTALNEDGAAFMASLRACAKHRDLQRGSILHDLILRRGLVEEYSDALVTMYAKCGMLTKARELLSLHGSSDPITWTALISGHVRKGQSLDALNIFNQMQQMGVSPDAVTYSSILKACASLKALKKGTEIHDEVIKEGLLRTNLIVANALVDMYVKCGALNTAEAVLEELPSRDVVSWSTLITGYVEHGHGERALECFGCMQCEGILANEVTFISVLRACGILGAIDKGKEIHSEISRQGMLKGNEKLGTALVDMYVKCGALVKATHVLNALPTRSVATWNVIITGYIEAGQCDQAVFYFDLMQKKGFCPNAITYTCILKVCGVMRDVEKGKMIHNKIQEQGWLDYHVPLRSALVDMYAKCGDLVNARSVFEALPARDIVSWGALIAGYVQEGEGQDALDCFNEMESEGHVANAVTFSCALKACGITGALEKGEQIHREISKQKILGNDVVLGNSLVDMYAKCGALVKAQEVFNELSLRNTVTWNALIAGYTKHGLGKQALSCFDQMLHDGVSPDVVTLSCVLNACNHLGLVEECFVYFRIIVREYRVTPVVEHYSCMVDLFGRTGCLEKAACLIQDMPSSDCPVLWRTLLGACQKWSDINVGKWAFQQALQSDECDGAAHILMASIYAGAGLQENAREIESRIS</sequence>
<dbReference type="GO" id="GO:0003723">
    <property type="term" value="F:RNA binding"/>
    <property type="evidence" value="ECO:0007669"/>
    <property type="project" value="InterPro"/>
</dbReference>
<feature type="repeat" description="PPR" evidence="2">
    <location>
        <begin position="101"/>
        <end position="135"/>
    </location>
</feature>
<comment type="caution">
    <text evidence="3">The sequence shown here is derived from an EMBL/GenBank/DDBJ whole genome shotgun (WGS) entry which is preliminary data.</text>
</comment>
<accession>A0A8T2SN84</accession>
<dbReference type="PROSITE" id="PS51375">
    <property type="entry name" value="PPR"/>
    <property type="match status" value="6"/>
</dbReference>
<feature type="repeat" description="PPR" evidence="2">
    <location>
        <begin position="305"/>
        <end position="339"/>
    </location>
</feature>
<dbReference type="NCBIfam" id="TIGR00756">
    <property type="entry name" value="PPR"/>
    <property type="match status" value="6"/>
</dbReference>
<name>A0A8T2SN84_CERRI</name>
<evidence type="ECO:0000256" key="1">
    <source>
        <dbReference type="ARBA" id="ARBA00022737"/>
    </source>
</evidence>
<dbReference type="PANTHER" id="PTHR24015">
    <property type="entry name" value="OS07G0578800 PROTEIN-RELATED"/>
    <property type="match status" value="1"/>
</dbReference>
<dbReference type="Pfam" id="PF13041">
    <property type="entry name" value="PPR_2"/>
    <property type="match status" value="5"/>
</dbReference>
<dbReference type="Proteomes" id="UP000825935">
    <property type="component" value="Chromosome 18"/>
</dbReference>
<feature type="repeat" description="PPR" evidence="2">
    <location>
        <begin position="407"/>
        <end position="441"/>
    </location>
</feature>
<reference evidence="3" key="1">
    <citation type="submission" date="2021-08" db="EMBL/GenBank/DDBJ databases">
        <title>WGS assembly of Ceratopteris richardii.</title>
        <authorList>
            <person name="Marchant D.B."/>
            <person name="Chen G."/>
            <person name="Jenkins J."/>
            <person name="Shu S."/>
            <person name="Leebens-Mack J."/>
            <person name="Grimwood J."/>
            <person name="Schmutz J."/>
            <person name="Soltis P."/>
            <person name="Soltis D."/>
            <person name="Chen Z.-H."/>
        </authorList>
    </citation>
    <scope>NUCLEOTIDE SEQUENCE</scope>
    <source>
        <strain evidence="3">Whitten #5841</strain>
        <tissue evidence="3">Leaf</tissue>
    </source>
</reference>
<proteinExistence type="predicted"/>
<evidence type="ECO:0000313" key="3">
    <source>
        <dbReference type="EMBL" id="KAH7365365.1"/>
    </source>
</evidence>
<dbReference type="EMBL" id="CM035423">
    <property type="protein sequence ID" value="KAH7365365.1"/>
    <property type="molecule type" value="Genomic_DNA"/>
</dbReference>
<organism evidence="3 4">
    <name type="scientific">Ceratopteris richardii</name>
    <name type="common">Triangle waterfern</name>
    <dbReference type="NCBI Taxonomy" id="49495"/>
    <lineage>
        <taxon>Eukaryota</taxon>
        <taxon>Viridiplantae</taxon>
        <taxon>Streptophyta</taxon>
        <taxon>Embryophyta</taxon>
        <taxon>Tracheophyta</taxon>
        <taxon>Polypodiopsida</taxon>
        <taxon>Polypodiidae</taxon>
        <taxon>Polypodiales</taxon>
        <taxon>Pteridineae</taxon>
        <taxon>Pteridaceae</taxon>
        <taxon>Parkerioideae</taxon>
        <taxon>Ceratopteris</taxon>
    </lineage>
</organism>
<dbReference type="Pfam" id="PF01535">
    <property type="entry name" value="PPR"/>
    <property type="match status" value="3"/>
</dbReference>
<feature type="repeat" description="PPR" evidence="2">
    <location>
        <begin position="509"/>
        <end position="543"/>
    </location>
</feature>
<dbReference type="InterPro" id="IPR011990">
    <property type="entry name" value="TPR-like_helical_dom_sf"/>
</dbReference>
<dbReference type="FunFam" id="1.25.40.10:FF:000344">
    <property type="entry name" value="Pentatricopeptide repeat-containing protein"/>
    <property type="match status" value="2"/>
</dbReference>
<dbReference type="GO" id="GO:0009451">
    <property type="term" value="P:RNA modification"/>
    <property type="evidence" value="ECO:0007669"/>
    <property type="project" value="InterPro"/>
</dbReference>
<keyword evidence="4" id="KW-1185">Reference proteome</keyword>
<evidence type="ECO:0000256" key="2">
    <source>
        <dbReference type="PROSITE-ProRule" id="PRU00708"/>
    </source>
</evidence>